<evidence type="ECO:0000256" key="1">
    <source>
        <dbReference type="SAM" id="Phobius"/>
    </source>
</evidence>
<dbReference type="PANTHER" id="PTHR36111:SF2">
    <property type="entry name" value="INNER MEMBRANE PROTEIN"/>
    <property type="match status" value="1"/>
</dbReference>
<feature type="transmembrane region" description="Helical" evidence="1">
    <location>
        <begin position="6"/>
        <end position="24"/>
    </location>
</feature>
<name>A0A510JB38_9FUSO</name>
<reference evidence="2 3" key="1">
    <citation type="submission" date="2019-07" db="EMBL/GenBank/DDBJ databases">
        <title>Complete Genome Sequence of Leptotrichia goodfellowii Strain JCM 16774.</title>
        <authorList>
            <person name="Watanabe S."/>
            <person name="Cui L."/>
        </authorList>
    </citation>
    <scope>NUCLEOTIDE SEQUENCE [LARGE SCALE GENOMIC DNA]</scope>
    <source>
        <strain evidence="2 3">JCM16774</strain>
    </source>
</reference>
<evidence type="ECO:0008006" key="4">
    <source>
        <dbReference type="Google" id="ProtNLM"/>
    </source>
</evidence>
<dbReference type="KEGG" id="lgo:JCM16774_0546"/>
<feature type="transmembrane region" description="Helical" evidence="1">
    <location>
        <begin position="200"/>
        <end position="219"/>
    </location>
</feature>
<gene>
    <name evidence="2" type="ORF">JCM16774_0546</name>
</gene>
<dbReference type="AlphaFoldDB" id="A0A510JB38"/>
<feature type="transmembrane region" description="Helical" evidence="1">
    <location>
        <begin position="117"/>
        <end position="136"/>
    </location>
</feature>
<accession>A0A510JB38</accession>
<proteinExistence type="predicted"/>
<keyword evidence="1" id="KW-1133">Transmembrane helix</keyword>
<protein>
    <recommendedName>
        <fullName evidence="4">DUF554 domain-containing protein</fullName>
    </recommendedName>
</protein>
<dbReference type="Proteomes" id="UP000321606">
    <property type="component" value="Chromosome"/>
</dbReference>
<keyword evidence="1" id="KW-0472">Membrane</keyword>
<evidence type="ECO:0000313" key="2">
    <source>
        <dbReference type="EMBL" id="BBM35621.1"/>
    </source>
</evidence>
<dbReference type="RefSeq" id="WP_026737150.1">
    <property type="nucleotide sequence ID" value="NZ_AP019822.1"/>
</dbReference>
<feature type="transmembrane region" description="Helical" evidence="1">
    <location>
        <begin position="55"/>
        <end position="73"/>
    </location>
</feature>
<keyword evidence="1" id="KW-0812">Transmembrane</keyword>
<dbReference type="PANTHER" id="PTHR36111">
    <property type="entry name" value="INNER MEMBRANE PROTEIN-RELATED"/>
    <property type="match status" value="1"/>
</dbReference>
<dbReference type="InterPro" id="IPR007563">
    <property type="entry name" value="DUF554"/>
</dbReference>
<sequence length="243" mass="26358">MGIFTDFLAIIIGSLLGLLIGKKFKESMRNIVMDCIGLFIIISGVKSTLSSNRDITVLIYLIIGLIIGQIIDIDLQIKKLSTFVENKFSKISSVSYKNKNLVDSVENKEKDSNFAKGLSVTTILYCVGAMAIVGPINSGLTGDNKIMNIKAILDGITGIVFASIYGVGVIFSAISAFLYQGTIYLFARQIKSFLTPTAISDLNFLGGIMICALGINVVLKKNIKVANMIPSIFIPIIVEIFLK</sequence>
<organism evidence="2 3">
    <name type="scientific">Pseudoleptotrichia goodfellowii</name>
    <dbReference type="NCBI Taxonomy" id="157692"/>
    <lineage>
        <taxon>Bacteria</taxon>
        <taxon>Fusobacteriati</taxon>
        <taxon>Fusobacteriota</taxon>
        <taxon>Fusobacteriia</taxon>
        <taxon>Fusobacteriales</taxon>
        <taxon>Leptotrichiaceae</taxon>
        <taxon>Pseudoleptotrichia</taxon>
    </lineage>
</organism>
<dbReference type="Pfam" id="PF04474">
    <property type="entry name" value="DUF554"/>
    <property type="match status" value="1"/>
</dbReference>
<evidence type="ECO:0000313" key="3">
    <source>
        <dbReference type="Proteomes" id="UP000321606"/>
    </source>
</evidence>
<dbReference type="EMBL" id="AP019822">
    <property type="protein sequence ID" value="BBM35621.1"/>
    <property type="molecule type" value="Genomic_DNA"/>
</dbReference>
<feature type="transmembrane region" description="Helical" evidence="1">
    <location>
        <begin position="156"/>
        <end position="179"/>
    </location>
</feature>
<dbReference type="OrthoDB" id="9797976at2"/>
<dbReference type="STRING" id="714315.GCA_000516535_00548"/>